<organism evidence="2 3">
    <name type="scientific">Hahella chejuensis (strain KCTC 2396)</name>
    <dbReference type="NCBI Taxonomy" id="349521"/>
    <lineage>
        <taxon>Bacteria</taxon>
        <taxon>Pseudomonadati</taxon>
        <taxon>Pseudomonadota</taxon>
        <taxon>Gammaproteobacteria</taxon>
        <taxon>Oceanospirillales</taxon>
        <taxon>Hahellaceae</taxon>
        <taxon>Hahella</taxon>
    </lineage>
</organism>
<name>Q2SMC7_HAHCH</name>
<dbReference type="EMBL" id="CP000155">
    <property type="protein sequence ID" value="ABC28197.1"/>
    <property type="molecule type" value="Genomic_DNA"/>
</dbReference>
<gene>
    <name evidence="2" type="ordered locus">HCH_01329</name>
</gene>
<dbReference type="Proteomes" id="UP000000238">
    <property type="component" value="Chromosome"/>
</dbReference>
<dbReference type="Gene3D" id="1.10.260.40">
    <property type="entry name" value="lambda repressor-like DNA-binding domains"/>
    <property type="match status" value="1"/>
</dbReference>
<evidence type="ECO:0000259" key="1">
    <source>
        <dbReference type="PROSITE" id="PS50943"/>
    </source>
</evidence>
<dbReference type="PROSITE" id="PS50943">
    <property type="entry name" value="HTH_CROC1"/>
    <property type="match status" value="1"/>
</dbReference>
<dbReference type="RefSeq" id="WP_011395270.1">
    <property type="nucleotide sequence ID" value="NC_007645.1"/>
</dbReference>
<evidence type="ECO:0000313" key="3">
    <source>
        <dbReference type="Proteomes" id="UP000000238"/>
    </source>
</evidence>
<sequence>MMNSEISGARLKAGLSQRDFAKALQISVRTLQEWEQNRRSPSGSAKALVKIAIKHPEIIRESFEAQNASQKRATQVLDKMKDYLLSGDEISFSDLVLDWYREGLECDVVPKPVETDKLSLAIKASILERLVEVLNAPPHNSSQKIPSWCKEIGAVESIVKLQSDRLLEDEQFCPPFEKRNLLVAKNFMFFI</sequence>
<feature type="domain" description="HTH cro/C1-type" evidence="1">
    <location>
        <begin position="6"/>
        <end position="42"/>
    </location>
</feature>
<protein>
    <submittedName>
        <fullName evidence="2">Predicted transcriptional regulator</fullName>
    </submittedName>
</protein>
<dbReference type="HOGENOM" id="CLU_1419699_0_0_6"/>
<proteinExistence type="predicted"/>
<dbReference type="SUPFAM" id="SSF47413">
    <property type="entry name" value="lambda repressor-like DNA-binding domains"/>
    <property type="match status" value="1"/>
</dbReference>
<dbReference type="AlphaFoldDB" id="Q2SMC7"/>
<dbReference type="Pfam" id="PF01381">
    <property type="entry name" value="HTH_3"/>
    <property type="match status" value="1"/>
</dbReference>
<dbReference type="InterPro" id="IPR010982">
    <property type="entry name" value="Lambda_DNA-bd_dom_sf"/>
</dbReference>
<dbReference type="OrthoDB" id="9799384at2"/>
<dbReference type="KEGG" id="hch:HCH_01329"/>
<evidence type="ECO:0000313" key="2">
    <source>
        <dbReference type="EMBL" id="ABC28197.1"/>
    </source>
</evidence>
<dbReference type="SMART" id="SM00530">
    <property type="entry name" value="HTH_XRE"/>
    <property type="match status" value="1"/>
</dbReference>
<dbReference type="CDD" id="cd00093">
    <property type="entry name" value="HTH_XRE"/>
    <property type="match status" value="1"/>
</dbReference>
<reference evidence="2 3" key="1">
    <citation type="journal article" date="2005" name="Nucleic Acids Res.">
        <title>Genomic blueprint of Hahella chejuensis, a marine microbe producing an algicidal agent.</title>
        <authorList>
            <person name="Jeong H."/>
            <person name="Yim J.H."/>
            <person name="Lee C."/>
            <person name="Choi S.-H."/>
            <person name="Park Y.K."/>
            <person name="Yoon S.H."/>
            <person name="Hur C.-G."/>
            <person name="Kang H.-Y."/>
            <person name="Kim D."/>
            <person name="Lee H.H."/>
            <person name="Park K.H."/>
            <person name="Park S.-H."/>
            <person name="Park H.-S."/>
            <person name="Lee H.K."/>
            <person name="Oh T.K."/>
            <person name="Kim J.F."/>
        </authorList>
    </citation>
    <scope>NUCLEOTIDE SEQUENCE [LARGE SCALE GENOMIC DNA]</scope>
    <source>
        <strain evidence="2 3">KCTC 2396</strain>
    </source>
</reference>
<dbReference type="STRING" id="349521.HCH_01329"/>
<accession>Q2SMC7</accession>
<dbReference type="InterPro" id="IPR001387">
    <property type="entry name" value="Cro/C1-type_HTH"/>
</dbReference>
<dbReference type="GO" id="GO:0003677">
    <property type="term" value="F:DNA binding"/>
    <property type="evidence" value="ECO:0007669"/>
    <property type="project" value="InterPro"/>
</dbReference>
<dbReference type="eggNOG" id="COG2944">
    <property type="taxonomic scope" value="Bacteria"/>
</dbReference>
<keyword evidence="3" id="KW-1185">Reference proteome</keyword>